<organism evidence="1 2">
    <name type="scientific">Toxoplasma gondii GAB2-2007-GAL-DOM2</name>
    <dbReference type="NCBI Taxonomy" id="1130820"/>
    <lineage>
        <taxon>Eukaryota</taxon>
        <taxon>Sar</taxon>
        <taxon>Alveolata</taxon>
        <taxon>Apicomplexa</taxon>
        <taxon>Conoidasida</taxon>
        <taxon>Coccidia</taxon>
        <taxon>Eucoccidiorida</taxon>
        <taxon>Eimeriorina</taxon>
        <taxon>Sarcocystidae</taxon>
        <taxon>Toxoplasma</taxon>
    </lineage>
</organism>
<protein>
    <submittedName>
        <fullName evidence="1">Uncharacterized protein</fullName>
    </submittedName>
</protein>
<dbReference type="VEuPathDB" id="ToxoDB:TGDOM2_243465"/>
<evidence type="ECO:0000313" key="1">
    <source>
        <dbReference type="EMBL" id="KFG33090.1"/>
    </source>
</evidence>
<evidence type="ECO:0000313" key="2">
    <source>
        <dbReference type="Proteomes" id="UP000028837"/>
    </source>
</evidence>
<comment type="caution">
    <text evidence="1">The sequence shown here is derived from an EMBL/GenBank/DDBJ whole genome shotgun (WGS) entry which is preliminary data.</text>
</comment>
<gene>
    <name evidence="1" type="ORF">TGDOM2_243465</name>
</gene>
<name>A0A086JLS2_TOXGO</name>
<dbReference type="AlphaFoldDB" id="A0A086JLS2"/>
<sequence>MPGRYEWHFAAFWHRSKRSTDFWERVPAAAAGRHDFAHMKTARRARSSPDTYVKIRQVFVQDAKRRRAWPRRYKVPHLDCNIRVVSERFSEECGPFLFL</sequence>
<proteinExistence type="predicted"/>
<reference evidence="1 2" key="1">
    <citation type="submission" date="2014-02" db="EMBL/GenBank/DDBJ databases">
        <authorList>
            <person name="Sibley D."/>
            <person name="Venepally P."/>
            <person name="Karamycheva S."/>
            <person name="Hadjithomas M."/>
            <person name="Khan A."/>
            <person name="Brunk B."/>
            <person name="Roos D."/>
            <person name="Caler E."/>
            <person name="Lorenzi H."/>
        </authorList>
    </citation>
    <scope>NUCLEOTIDE SEQUENCE [LARGE SCALE GENOMIC DNA]</scope>
    <source>
        <strain evidence="1 2">GAB2-2007-GAL-DOM2</strain>
    </source>
</reference>
<accession>A0A086JLS2</accession>
<dbReference type="Proteomes" id="UP000028837">
    <property type="component" value="Unassembled WGS sequence"/>
</dbReference>
<dbReference type="EMBL" id="AHZU02001361">
    <property type="protein sequence ID" value="KFG33090.1"/>
    <property type="molecule type" value="Genomic_DNA"/>
</dbReference>
<dbReference type="OrthoDB" id="10306191at2759"/>